<dbReference type="STRING" id="1150368.SAMN02927921_02199"/>
<name>A0A1K1Q4R3_9FLAO</name>
<dbReference type="Proteomes" id="UP000182248">
    <property type="component" value="Unassembled WGS sequence"/>
</dbReference>
<dbReference type="AlphaFoldDB" id="A0A1K1Q4R3"/>
<feature type="domain" description="Letm1 RBD" evidence="1">
    <location>
        <begin position="339"/>
        <end position="392"/>
    </location>
</feature>
<dbReference type="GO" id="GO:0043022">
    <property type="term" value="F:ribosome binding"/>
    <property type="evidence" value="ECO:0007669"/>
    <property type="project" value="InterPro"/>
</dbReference>
<organism evidence="2 3">
    <name type="scientific">Sinomicrobium oceani</name>
    <dbReference type="NCBI Taxonomy" id="1150368"/>
    <lineage>
        <taxon>Bacteria</taxon>
        <taxon>Pseudomonadati</taxon>
        <taxon>Bacteroidota</taxon>
        <taxon>Flavobacteriia</taxon>
        <taxon>Flavobacteriales</taxon>
        <taxon>Flavobacteriaceae</taxon>
        <taxon>Sinomicrobium</taxon>
    </lineage>
</organism>
<dbReference type="NCBIfam" id="NF040639">
    <property type="entry name" value="LETM1_rel_film"/>
    <property type="match status" value="1"/>
</dbReference>
<evidence type="ECO:0000259" key="1">
    <source>
        <dbReference type="Pfam" id="PF07766"/>
    </source>
</evidence>
<accession>A0A1K1Q4R3</accession>
<dbReference type="InterPro" id="IPR033122">
    <property type="entry name" value="LETM1-like_RBD"/>
</dbReference>
<reference evidence="2 3" key="1">
    <citation type="submission" date="2016-11" db="EMBL/GenBank/DDBJ databases">
        <authorList>
            <person name="Jaros S."/>
            <person name="Januszkiewicz K."/>
            <person name="Wedrychowicz H."/>
        </authorList>
    </citation>
    <scope>NUCLEOTIDE SEQUENCE [LARGE SCALE GENOMIC DNA]</scope>
    <source>
        <strain evidence="2 3">CGMCC 1.12145</strain>
    </source>
</reference>
<keyword evidence="3" id="KW-1185">Reference proteome</keyword>
<dbReference type="OrthoDB" id="1421172at2"/>
<protein>
    <submittedName>
        <fullName evidence="2">LETM1-like protein</fullName>
    </submittedName>
</protein>
<evidence type="ECO:0000313" key="2">
    <source>
        <dbReference type="EMBL" id="SFW54102.1"/>
    </source>
</evidence>
<proteinExistence type="predicted"/>
<evidence type="ECO:0000313" key="3">
    <source>
        <dbReference type="Proteomes" id="UP000182248"/>
    </source>
</evidence>
<dbReference type="Pfam" id="PF07766">
    <property type="entry name" value="LETM1_RBD"/>
    <property type="match status" value="1"/>
</dbReference>
<dbReference type="EMBL" id="FPJE01000011">
    <property type="protein sequence ID" value="SFW54102.1"/>
    <property type="molecule type" value="Genomic_DNA"/>
</dbReference>
<gene>
    <name evidence="2" type="ORF">SAMN02927921_02199</name>
</gene>
<dbReference type="RefSeq" id="WP_072317422.1">
    <property type="nucleotide sequence ID" value="NZ_FPJE01000011.1"/>
</dbReference>
<sequence>MNPSATGWIDKLNTLLDKSGVFPVHAIVLYDKLRDSGFIYGTNIRLAYPLDIDNRLTEEELSKTHLYMALLSAHYTHTGSLVYEEAIHTVISFYAHIEKHNVSFFQKFLNGRKNSTKLEKILGNRIQFDENILTKNFNRILTNVLLYTDVLTYIQYLGGNTDCVTYAAKLEAFIIDTMYRALEIKPGKNEFDIQLVRLFEASARYAGTVGKEVIVPEEEKRIFSTPLEKKYLIDLACLTIWNDKVIDTEEKQFVLDFGRDLQVGRNEVEQSVELVRSFFRIYKDEILLLNFSNPVKHFYDNSTRMVSNLILRNKKRLIQELLQSRELLVLLSKSTVKELTKEEKQKVKVQLLDICKTIPSLAIFLLPGGGILLPLLIKFIPQLLPSAFNDNKIN</sequence>